<evidence type="ECO:0000313" key="3">
    <source>
        <dbReference type="Proteomes" id="UP001371218"/>
    </source>
</evidence>
<dbReference type="InterPro" id="IPR005586">
    <property type="entry name" value="ABC_trans_aux"/>
</dbReference>
<name>A0ABU9BY93_9BURK</name>
<dbReference type="Gene3D" id="3.40.50.10610">
    <property type="entry name" value="ABC-type transport auxiliary lipoprotein component"/>
    <property type="match status" value="1"/>
</dbReference>
<dbReference type="Proteomes" id="UP001371218">
    <property type="component" value="Unassembled WGS sequence"/>
</dbReference>
<feature type="domain" description="ABC-type transport auxiliary lipoprotein component" evidence="1">
    <location>
        <begin position="63"/>
        <end position="218"/>
    </location>
</feature>
<evidence type="ECO:0000313" key="2">
    <source>
        <dbReference type="EMBL" id="MEK8034831.1"/>
    </source>
</evidence>
<protein>
    <submittedName>
        <fullName evidence="2">ABC-type transport auxiliary lipoprotein family protein</fullName>
    </submittedName>
</protein>
<comment type="caution">
    <text evidence="2">The sequence shown here is derived from an EMBL/GenBank/DDBJ whole genome shotgun (WGS) entry which is preliminary data.</text>
</comment>
<dbReference type="SUPFAM" id="SSF159594">
    <property type="entry name" value="XCC0632-like"/>
    <property type="match status" value="1"/>
</dbReference>
<organism evidence="2 3">
    <name type="scientific">Ideonella lacteola</name>
    <dbReference type="NCBI Taxonomy" id="2984193"/>
    <lineage>
        <taxon>Bacteria</taxon>
        <taxon>Pseudomonadati</taxon>
        <taxon>Pseudomonadota</taxon>
        <taxon>Betaproteobacteria</taxon>
        <taxon>Burkholderiales</taxon>
        <taxon>Sphaerotilaceae</taxon>
        <taxon>Ideonella</taxon>
    </lineage>
</organism>
<dbReference type="RefSeq" id="WP_341429265.1">
    <property type="nucleotide sequence ID" value="NZ_JBBUTG010000037.1"/>
</dbReference>
<dbReference type="Pfam" id="PF03886">
    <property type="entry name" value="ABC_trans_aux"/>
    <property type="match status" value="1"/>
</dbReference>
<dbReference type="EMBL" id="JBBUTG010000037">
    <property type="protein sequence ID" value="MEK8034831.1"/>
    <property type="molecule type" value="Genomic_DNA"/>
</dbReference>
<keyword evidence="3" id="KW-1185">Reference proteome</keyword>
<keyword evidence="2" id="KW-0449">Lipoprotein</keyword>
<reference evidence="2 3" key="1">
    <citation type="submission" date="2024-04" db="EMBL/GenBank/DDBJ databases">
        <title>Novel species of the genus Ideonella isolated from streams.</title>
        <authorList>
            <person name="Lu H."/>
        </authorList>
    </citation>
    <scope>NUCLEOTIDE SEQUENCE [LARGE SCALE GENOMIC DNA]</scope>
    <source>
        <strain evidence="2 3">DXS29W</strain>
    </source>
</reference>
<evidence type="ECO:0000259" key="1">
    <source>
        <dbReference type="Pfam" id="PF03886"/>
    </source>
</evidence>
<gene>
    <name evidence="2" type="ORF">AACH06_28775</name>
</gene>
<sequence length="225" mass="23717">MTTVDDDSRWGIGGRAGMPLRRAALTLAMVLVAGCATSEAPPLRYHALRLDRPQATPATPAPPRAAPGPGAFAGAWQLVAPVRLPDYLDRDVMWVPGEGGALVPLDGHRWAEPLRTAVPRLLAHDLGDWRGDGAVWGGAVPAGVEVGRQLRLELLEFGATPDGKEVALRAKWAMVDPHGADAPVLGEVRVMAPVASRSAGGLVDAHRLALWRLAERVAQSAAGSR</sequence>
<accession>A0ABU9BY93</accession>
<proteinExistence type="predicted"/>